<evidence type="ECO:0000313" key="2">
    <source>
        <dbReference type="WBParaSite" id="ES5_v2.g15942.t1"/>
    </source>
</evidence>
<protein>
    <submittedName>
        <fullName evidence="2">EGF-like domain-containing protein</fullName>
    </submittedName>
</protein>
<reference evidence="2" key="1">
    <citation type="submission" date="2022-11" db="UniProtKB">
        <authorList>
            <consortium name="WormBaseParasite"/>
        </authorList>
    </citation>
    <scope>IDENTIFICATION</scope>
</reference>
<proteinExistence type="predicted"/>
<organism evidence="1 2">
    <name type="scientific">Panagrolaimus sp. ES5</name>
    <dbReference type="NCBI Taxonomy" id="591445"/>
    <lineage>
        <taxon>Eukaryota</taxon>
        <taxon>Metazoa</taxon>
        <taxon>Ecdysozoa</taxon>
        <taxon>Nematoda</taxon>
        <taxon>Chromadorea</taxon>
        <taxon>Rhabditida</taxon>
        <taxon>Tylenchina</taxon>
        <taxon>Panagrolaimomorpha</taxon>
        <taxon>Panagrolaimoidea</taxon>
        <taxon>Panagrolaimidae</taxon>
        <taxon>Panagrolaimus</taxon>
    </lineage>
</organism>
<dbReference type="Proteomes" id="UP000887579">
    <property type="component" value="Unplaced"/>
</dbReference>
<sequence>MLSEAIPNYEMALKSNEELKNNIKIIRLAENESANISCRIFDAGFDPESLSFQKNNKPITNAPSLGHGHTYQVKNYNYSDGPFNFYCSAKRKDGKVQIREMRVTGGLRRELYEHEVPCAVNKCYNDGFCVAQKELSNKDIEFCICPINFHGNQCEKFSAAGGTRERDIATTNTNYLYISMGILFLFAVVFAALYGRENGFRLKRAKTKKQLQKQEEENASLQAYEVCDGREDAAYAEPKVTKTYVINEYDNVPADERRKLNPQRPIIRGINNRDSIGVTEEIARTGRLNPDYGPSVARPILSDSPPFYP</sequence>
<evidence type="ECO:0000313" key="1">
    <source>
        <dbReference type="Proteomes" id="UP000887579"/>
    </source>
</evidence>
<dbReference type="WBParaSite" id="ES5_v2.g15942.t1">
    <property type="protein sequence ID" value="ES5_v2.g15942.t1"/>
    <property type="gene ID" value="ES5_v2.g15942"/>
</dbReference>
<accession>A0AC34FFQ7</accession>
<name>A0AC34FFQ7_9BILA</name>